<reference evidence="1 2" key="1">
    <citation type="submission" date="2018-03" db="EMBL/GenBank/DDBJ databases">
        <title>Genomic Encyclopedia of Archaeal and Bacterial Type Strains, Phase II (KMG-II): from individual species to whole genera.</title>
        <authorList>
            <person name="Goeker M."/>
        </authorList>
    </citation>
    <scope>NUCLEOTIDE SEQUENCE [LARGE SCALE GENOMIC DNA]</scope>
    <source>
        <strain evidence="1 2">DSM 45601</strain>
    </source>
</reference>
<evidence type="ECO:0000313" key="1">
    <source>
        <dbReference type="EMBL" id="PRX90838.1"/>
    </source>
</evidence>
<organism evidence="1 2">
    <name type="scientific">Allonocardiopsis opalescens</name>
    <dbReference type="NCBI Taxonomy" id="1144618"/>
    <lineage>
        <taxon>Bacteria</taxon>
        <taxon>Bacillati</taxon>
        <taxon>Actinomycetota</taxon>
        <taxon>Actinomycetes</taxon>
        <taxon>Streptosporangiales</taxon>
        <taxon>Allonocardiopsis</taxon>
    </lineage>
</organism>
<protein>
    <submittedName>
        <fullName evidence="1">Uncharacterized protein</fullName>
    </submittedName>
</protein>
<keyword evidence="2" id="KW-1185">Reference proteome</keyword>
<dbReference type="RefSeq" id="WP_106253785.1">
    <property type="nucleotide sequence ID" value="NZ_PVZC01000016.1"/>
</dbReference>
<evidence type="ECO:0000313" key="2">
    <source>
        <dbReference type="Proteomes" id="UP000237846"/>
    </source>
</evidence>
<dbReference type="AlphaFoldDB" id="A0A2T0PPU6"/>
<name>A0A2T0PPU6_9ACTN</name>
<sequence length="62" mass="6731">MTLVSSCAPTLQRDVRELAPVDGWRVIEPAGTGRAWCPCGTDTGTVVWADALSAHQWHTPVR</sequence>
<accession>A0A2T0PPU6</accession>
<comment type="caution">
    <text evidence="1">The sequence shown here is derived from an EMBL/GenBank/DDBJ whole genome shotgun (WGS) entry which is preliminary data.</text>
</comment>
<proteinExistence type="predicted"/>
<gene>
    <name evidence="1" type="ORF">CLV72_11634</name>
</gene>
<dbReference type="EMBL" id="PVZC01000016">
    <property type="protein sequence ID" value="PRX90838.1"/>
    <property type="molecule type" value="Genomic_DNA"/>
</dbReference>
<dbReference type="Proteomes" id="UP000237846">
    <property type="component" value="Unassembled WGS sequence"/>
</dbReference>